<proteinExistence type="predicted"/>
<dbReference type="RefSeq" id="WP_073583405.1">
    <property type="nucleotide sequence ID" value="NZ_AP024898.1"/>
</dbReference>
<dbReference type="Proteomes" id="UP000184600">
    <property type="component" value="Unassembled WGS sequence"/>
</dbReference>
<dbReference type="OrthoDB" id="5810117at2"/>
<evidence type="ECO:0000313" key="1">
    <source>
        <dbReference type="EMBL" id="SHO56933.1"/>
    </source>
</evidence>
<gene>
    <name evidence="1" type="ORF">VQ7734_02702</name>
</gene>
<reference evidence="2" key="1">
    <citation type="submission" date="2016-12" db="EMBL/GenBank/DDBJ databases">
        <authorList>
            <person name="Rodrigo-Torres L."/>
            <person name="Arahal R.D."/>
            <person name="Lucena T."/>
        </authorList>
    </citation>
    <scope>NUCLEOTIDE SEQUENCE [LARGE SCALE GENOMIC DNA]</scope>
</reference>
<evidence type="ECO:0000313" key="2">
    <source>
        <dbReference type="Proteomes" id="UP000184600"/>
    </source>
</evidence>
<accession>A0A1M7YWP1</accession>
<name>A0A1M7YWP1_9VIBR</name>
<dbReference type="EMBL" id="FRFG01000031">
    <property type="protein sequence ID" value="SHO56933.1"/>
    <property type="molecule type" value="Genomic_DNA"/>
</dbReference>
<organism evidence="1 2">
    <name type="scientific">Vibrio quintilis</name>
    <dbReference type="NCBI Taxonomy" id="1117707"/>
    <lineage>
        <taxon>Bacteria</taxon>
        <taxon>Pseudomonadati</taxon>
        <taxon>Pseudomonadota</taxon>
        <taxon>Gammaproteobacteria</taxon>
        <taxon>Vibrionales</taxon>
        <taxon>Vibrionaceae</taxon>
        <taxon>Vibrio</taxon>
    </lineage>
</organism>
<keyword evidence="2" id="KW-1185">Reference proteome</keyword>
<dbReference type="AlphaFoldDB" id="A0A1M7YWP1"/>
<sequence>MPEYASFLKVRPVSADGQGCTETFYNVSHHYDPVARICEFGGTPAASWIASAIAQSLFHPITTEMLIHTLNPHDLHGYIIDPAVSYRFLEAIMPVGTFNVSHTEAGNAHAQITDRMQDAQSIVHFASQTNSLSDFVDLVKMVRDFIKLAKTDDHA</sequence>
<protein>
    <submittedName>
        <fullName evidence="1">Uncharacterized protein</fullName>
    </submittedName>
</protein>